<dbReference type="EMBL" id="WJBE01000001">
    <property type="protein sequence ID" value="MBC3898263.1"/>
    <property type="molecule type" value="Genomic_DNA"/>
</dbReference>
<dbReference type="PROSITE" id="PS51257">
    <property type="entry name" value="PROKAR_LIPOPROTEIN"/>
    <property type="match status" value="1"/>
</dbReference>
<proteinExistence type="predicted"/>
<name>A0ABR6YSV8_9FIRM</name>
<sequence>MKKKLYLIGVLILCIVTLSGCISSAEKKSDQLGLESSDRYELLIGLNDVGTGKQVMDTQEAIEIIKMKLLSHVSGVTITVSNGYYYVGAFIVDETTLNCVIYGADDESIAALVDEINSDMNVSVLVSKTPSQYRLITP</sequence>
<protein>
    <recommendedName>
        <fullName evidence="3">PrcB C-terminal domain-containing protein</fullName>
    </recommendedName>
</protein>
<evidence type="ECO:0000313" key="2">
    <source>
        <dbReference type="Proteomes" id="UP000622405"/>
    </source>
</evidence>
<keyword evidence="2" id="KW-1185">Reference proteome</keyword>
<comment type="caution">
    <text evidence="1">The sequence shown here is derived from an EMBL/GenBank/DDBJ whole genome shotgun (WGS) entry which is preliminary data.</text>
</comment>
<accession>A0ABR6YSV8</accession>
<evidence type="ECO:0008006" key="3">
    <source>
        <dbReference type="Google" id="ProtNLM"/>
    </source>
</evidence>
<dbReference type="Proteomes" id="UP000622405">
    <property type="component" value="Unassembled WGS sequence"/>
</dbReference>
<dbReference type="RefSeq" id="WP_026395448.1">
    <property type="nucleotide sequence ID" value="NZ_WJBE01000001.1"/>
</dbReference>
<organism evidence="1 2">
    <name type="scientific">Acetobacterium malicum</name>
    <dbReference type="NCBI Taxonomy" id="52692"/>
    <lineage>
        <taxon>Bacteria</taxon>
        <taxon>Bacillati</taxon>
        <taxon>Bacillota</taxon>
        <taxon>Clostridia</taxon>
        <taxon>Eubacteriales</taxon>
        <taxon>Eubacteriaceae</taxon>
        <taxon>Acetobacterium</taxon>
    </lineage>
</organism>
<gene>
    <name evidence="1" type="ORF">GH811_01360</name>
</gene>
<evidence type="ECO:0000313" key="1">
    <source>
        <dbReference type="EMBL" id="MBC3898263.1"/>
    </source>
</evidence>
<reference evidence="1 2" key="1">
    <citation type="journal article" date="2020" name="mSystems">
        <title>Defining Genomic and Predicted Metabolic Features of the Acetobacterium Genus.</title>
        <authorList>
            <person name="Ross D.E."/>
            <person name="Marshall C.W."/>
            <person name="Gulliver D."/>
            <person name="May H.D."/>
            <person name="Norman R.S."/>
        </authorList>
    </citation>
    <scope>NUCLEOTIDE SEQUENCE [LARGE SCALE GENOMIC DNA]</scope>
    <source>
        <strain evidence="1 2">DSM 4132</strain>
    </source>
</reference>